<dbReference type="EMBL" id="JAFCIX010000183">
    <property type="protein sequence ID" value="KAH6596826.1"/>
    <property type="molecule type" value="Genomic_DNA"/>
</dbReference>
<reference evidence="2 3" key="1">
    <citation type="submission" date="2021-02" db="EMBL/GenBank/DDBJ databases">
        <title>Variation within the Batrachochytrium salamandrivorans European outbreak.</title>
        <authorList>
            <person name="Kelly M."/>
            <person name="Pasmans F."/>
            <person name="Shea T.P."/>
            <person name="Munoz J.F."/>
            <person name="Carranza S."/>
            <person name="Cuomo C.A."/>
            <person name="Martel A."/>
        </authorList>
    </citation>
    <scope>NUCLEOTIDE SEQUENCE [LARGE SCALE GENOMIC DNA]</scope>
    <source>
        <strain evidence="2 3">AMFP18/2</strain>
    </source>
</reference>
<dbReference type="Proteomes" id="UP001648503">
    <property type="component" value="Unassembled WGS sequence"/>
</dbReference>
<accession>A0ABQ8FEB5</accession>
<name>A0ABQ8FEB5_9FUNG</name>
<sequence length="160" mass="18308">MKLAIAFTTFLFAMMAAQAAVLSVEPTTDVNIFKRAPTNGASLSKHEKGRFDMLYDKLSSEFNELVDLVLSKRNEIKALTNFIEELERRRDGKTSDERISINVAIAIFEKELGDLAYQVKRIDEDRQPQADVYRELKKAIHDNNFSHLRKYLQDHSGEGV</sequence>
<comment type="caution">
    <text evidence="2">The sequence shown here is derived from an EMBL/GenBank/DDBJ whole genome shotgun (WGS) entry which is preliminary data.</text>
</comment>
<feature type="signal peptide" evidence="1">
    <location>
        <begin position="1"/>
        <end position="19"/>
    </location>
</feature>
<organism evidence="2 3">
    <name type="scientific">Batrachochytrium salamandrivorans</name>
    <dbReference type="NCBI Taxonomy" id="1357716"/>
    <lineage>
        <taxon>Eukaryota</taxon>
        <taxon>Fungi</taxon>
        <taxon>Fungi incertae sedis</taxon>
        <taxon>Chytridiomycota</taxon>
        <taxon>Chytridiomycota incertae sedis</taxon>
        <taxon>Chytridiomycetes</taxon>
        <taxon>Rhizophydiales</taxon>
        <taxon>Rhizophydiales incertae sedis</taxon>
        <taxon>Batrachochytrium</taxon>
    </lineage>
</organism>
<evidence type="ECO:0000313" key="3">
    <source>
        <dbReference type="Proteomes" id="UP001648503"/>
    </source>
</evidence>
<evidence type="ECO:0000313" key="2">
    <source>
        <dbReference type="EMBL" id="KAH6596826.1"/>
    </source>
</evidence>
<keyword evidence="1" id="KW-0732">Signal</keyword>
<evidence type="ECO:0008006" key="4">
    <source>
        <dbReference type="Google" id="ProtNLM"/>
    </source>
</evidence>
<evidence type="ECO:0000256" key="1">
    <source>
        <dbReference type="SAM" id="SignalP"/>
    </source>
</evidence>
<protein>
    <recommendedName>
        <fullName evidence="4">RxLR effector protein</fullName>
    </recommendedName>
</protein>
<proteinExistence type="predicted"/>
<feature type="chain" id="PRO_5045560395" description="RxLR effector protein" evidence="1">
    <location>
        <begin position="20"/>
        <end position="160"/>
    </location>
</feature>
<keyword evidence="3" id="KW-1185">Reference proteome</keyword>
<gene>
    <name evidence="2" type="ORF">BASA50_004894</name>
</gene>